<accession>A0ABU1TIM2</accession>
<gene>
    <name evidence="1" type="ORF">J2W55_005129</name>
</gene>
<dbReference type="Gene3D" id="2.20.110.10">
    <property type="entry name" value="Histone H3 K4-specific methyltransferase SET7/9 N-terminal domain"/>
    <property type="match status" value="2"/>
</dbReference>
<dbReference type="Proteomes" id="UP001247620">
    <property type="component" value="Unassembled WGS sequence"/>
</dbReference>
<proteinExistence type="predicted"/>
<organism evidence="1 2">
    <name type="scientific">Mucilaginibacter pocheonensis</name>
    <dbReference type="NCBI Taxonomy" id="398050"/>
    <lineage>
        <taxon>Bacteria</taxon>
        <taxon>Pseudomonadati</taxon>
        <taxon>Bacteroidota</taxon>
        <taxon>Sphingobacteriia</taxon>
        <taxon>Sphingobacteriales</taxon>
        <taxon>Sphingobacteriaceae</taxon>
        <taxon>Mucilaginibacter</taxon>
    </lineage>
</organism>
<dbReference type="RefSeq" id="WP_310102948.1">
    <property type="nucleotide sequence ID" value="NZ_JAVDUU010000005.1"/>
</dbReference>
<sequence>MKRYLLAIAVLCMAFIASDKPEKKYFRYSKTVENYFVDGDGNLNGKFERTYDERVVETGTYLNGKKNGTWTSTSTQGKIIKQLAYKNDVPDGKVNLFFADGKPRVTGVYINGLKEGSWNYYNSKDKVVKTGVYSKGVPKGVWFFYDEDGKSIIEKYDFDQQKQLVDNRSTLHFSDDEIKFKSDYMVKNYRYREVIDVPAPGARPLGGYRKTKELFAKNFEIPQDIWFTYVSQTYFVTYKISPTGSFEDITVSRIKRSNLRYKTGMDFYFFTEYDNHLQRVNIDERTLFHFADKIKEDFDLFYGPWIVDSHENVNGFIQMNFVVNQQ</sequence>
<keyword evidence="2" id="KW-1185">Reference proteome</keyword>
<comment type="caution">
    <text evidence="1">The sequence shown here is derived from an EMBL/GenBank/DDBJ whole genome shotgun (WGS) entry which is preliminary data.</text>
</comment>
<reference evidence="1 2" key="1">
    <citation type="submission" date="2023-07" db="EMBL/GenBank/DDBJ databases">
        <title>Sorghum-associated microbial communities from plants grown in Nebraska, USA.</title>
        <authorList>
            <person name="Schachtman D."/>
        </authorList>
    </citation>
    <scope>NUCLEOTIDE SEQUENCE [LARGE SCALE GENOMIC DNA]</scope>
    <source>
        <strain evidence="1 2">3262</strain>
    </source>
</reference>
<name>A0ABU1TIM2_9SPHI</name>
<evidence type="ECO:0000313" key="2">
    <source>
        <dbReference type="Proteomes" id="UP001247620"/>
    </source>
</evidence>
<evidence type="ECO:0000313" key="1">
    <source>
        <dbReference type="EMBL" id="MDR6945261.1"/>
    </source>
</evidence>
<dbReference type="SUPFAM" id="SSF82185">
    <property type="entry name" value="Histone H3 K4-specific methyltransferase SET7/9 N-terminal domain"/>
    <property type="match status" value="1"/>
</dbReference>
<protein>
    <recommendedName>
        <fullName evidence="3">MORN repeat variant</fullName>
    </recommendedName>
</protein>
<evidence type="ECO:0008006" key="3">
    <source>
        <dbReference type="Google" id="ProtNLM"/>
    </source>
</evidence>
<dbReference type="EMBL" id="JAVDUU010000005">
    <property type="protein sequence ID" value="MDR6945261.1"/>
    <property type="molecule type" value="Genomic_DNA"/>
</dbReference>